<dbReference type="EMBL" id="CAAALY010102412">
    <property type="protein sequence ID" value="VEL29354.1"/>
    <property type="molecule type" value="Genomic_DNA"/>
</dbReference>
<keyword evidence="2" id="KW-1185">Reference proteome</keyword>
<dbReference type="Proteomes" id="UP000784294">
    <property type="component" value="Unassembled WGS sequence"/>
</dbReference>
<evidence type="ECO:0000313" key="2">
    <source>
        <dbReference type="Proteomes" id="UP000784294"/>
    </source>
</evidence>
<accession>A0A448X6H7</accession>
<dbReference type="AlphaFoldDB" id="A0A448X6H7"/>
<reference evidence="1" key="1">
    <citation type="submission" date="2018-11" db="EMBL/GenBank/DDBJ databases">
        <authorList>
            <consortium name="Pathogen Informatics"/>
        </authorList>
    </citation>
    <scope>NUCLEOTIDE SEQUENCE</scope>
</reference>
<evidence type="ECO:0000313" key="1">
    <source>
        <dbReference type="EMBL" id="VEL29354.1"/>
    </source>
</evidence>
<comment type="caution">
    <text evidence="1">The sequence shown here is derived from an EMBL/GenBank/DDBJ whole genome shotgun (WGS) entry which is preliminary data.</text>
</comment>
<organism evidence="1 2">
    <name type="scientific">Protopolystoma xenopodis</name>
    <dbReference type="NCBI Taxonomy" id="117903"/>
    <lineage>
        <taxon>Eukaryota</taxon>
        <taxon>Metazoa</taxon>
        <taxon>Spiralia</taxon>
        <taxon>Lophotrochozoa</taxon>
        <taxon>Platyhelminthes</taxon>
        <taxon>Monogenea</taxon>
        <taxon>Polyopisthocotylea</taxon>
        <taxon>Polystomatidea</taxon>
        <taxon>Polystomatidae</taxon>
        <taxon>Protopolystoma</taxon>
    </lineage>
</organism>
<sequence>MSGCHRNLYSLFRDRLVPTPKGIGNKKAATQPVNCEILQCLFPFGEHVCQSHPLEQTYVRGYAMSVLVPLHPDNRSPRSRSALVTQSMA</sequence>
<gene>
    <name evidence="1" type="ORF">PXEA_LOCUS22794</name>
</gene>
<protein>
    <submittedName>
        <fullName evidence="1">Uncharacterized protein</fullName>
    </submittedName>
</protein>
<proteinExistence type="predicted"/>
<name>A0A448X6H7_9PLAT</name>